<evidence type="ECO:0000313" key="2">
    <source>
        <dbReference type="Proteomes" id="UP000718564"/>
    </source>
</evidence>
<protein>
    <submittedName>
        <fullName evidence="1">Uncharacterized protein</fullName>
    </submittedName>
</protein>
<keyword evidence="2" id="KW-1185">Reference proteome</keyword>
<accession>A0ABX1P5B7</accession>
<dbReference type="Proteomes" id="UP000718564">
    <property type="component" value="Unassembled WGS sequence"/>
</dbReference>
<organism evidence="1 2">
    <name type="scientific">Brasilonema bromeliae SPC951</name>
    <dbReference type="NCBI Taxonomy" id="385972"/>
    <lineage>
        <taxon>Bacteria</taxon>
        <taxon>Bacillati</taxon>
        <taxon>Cyanobacteriota</taxon>
        <taxon>Cyanophyceae</taxon>
        <taxon>Nostocales</taxon>
        <taxon>Scytonemataceae</taxon>
        <taxon>Brasilonema</taxon>
        <taxon>Bromeliae group (in: Brasilonema)</taxon>
    </lineage>
</organism>
<gene>
    <name evidence="1" type="ORF">DP116_08715</name>
</gene>
<reference evidence="1 2" key="1">
    <citation type="submission" date="2018-06" db="EMBL/GenBank/DDBJ databases">
        <title>Comparative genomics of Brasilonema spp. strains.</title>
        <authorList>
            <person name="Alvarenga D.O."/>
            <person name="Fiore M.F."/>
            <person name="Varani A.M."/>
        </authorList>
    </citation>
    <scope>NUCLEOTIDE SEQUENCE [LARGE SCALE GENOMIC DNA]</scope>
    <source>
        <strain evidence="1 2">SPC951</strain>
    </source>
</reference>
<evidence type="ECO:0000313" key="1">
    <source>
        <dbReference type="EMBL" id="NMG19539.1"/>
    </source>
</evidence>
<name>A0ABX1P5B7_9CYAN</name>
<proteinExistence type="predicted"/>
<comment type="caution">
    <text evidence="1">The sequence shown here is derived from an EMBL/GenBank/DDBJ whole genome shotgun (WGS) entry which is preliminary data.</text>
</comment>
<sequence length="102" mass="11589">MSFLANISDFYFKKIAIENVLVESEVGNCWIGLSLAAECGFMHLSYTRDDLYRWGSRLLPRSASGLGGRTFVAINAPKRSRPKGDRSWVDRDNNFHNSNFLI</sequence>
<dbReference type="EMBL" id="QMEB01000048">
    <property type="protein sequence ID" value="NMG19539.1"/>
    <property type="molecule type" value="Genomic_DNA"/>
</dbReference>